<dbReference type="InterPro" id="IPR004821">
    <property type="entry name" value="Cyt_trans-like"/>
</dbReference>
<dbReference type="InterPro" id="IPR005248">
    <property type="entry name" value="NadD/NMNAT"/>
</dbReference>
<dbReference type="InterPro" id="IPR051182">
    <property type="entry name" value="Euk_NMN_adenylyltrnsfrase"/>
</dbReference>
<dbReference type="Proteomes" id="UP001497522">
    <property type="component" value="Chromosome 4"/>
</dbReference>
<proteinExistence type="predicted"/>
<keyword evidence="2" id="KW-0662">Pyridine nucleotide biosynthesis</keyword>
<feature type="compositionally biased region" description="Gly residues" evidence="8">
    <location>
        <begin position="195"/>
        <end position="206"/>
    </location>
</feature>
<feature type="region of interest" description="Disordered" evidence="8">
    <location>
        <begin position="185"/>
        <end position="230"/>
    </location>
</feature>
<dbReference type="InterPro" id="IPR044822">
    <property type="entry name" value="Myb_DNA-bind_4"/>
</dbReference>
<keyword evidence="12" id="KW-1185">Reference proteome</keyword>
<dbReference type="Gene3D" id="1.10.10.60">
    <property type="entry name" value="Homeodomain-like"/>
    <property type="match status" value="1"/>
</dbReference>
<dbReference type="EMBL" id="OZ023705">
    <property type="protein sequence ID" value="CAK9875460.1"/>
    <property type="molecule type" value="Genomic_DNA"/>
</dbReference>
<evidence type="ECO:0000259" key="10">
    <source>
        <dbReference type="Pfam" id="PF13837"/>
    </source>
</evidence>
<sequence length="630" mass="69868">MTPNITTLHVMIIIAYEPHPKLDMEQAAANRPAMEASLPNSDIEQTHTGYVAPAYGRNSYGAERQVAYAREGFAREAQSFPPPYVDRSSYPHHDGYPRDGAPKDVEVFHRDSRSMHESMRDDDTGNKKQKGADWWHESQGSEQPSEAPKDMASTVNSHAAPAVPSFGGIDLPGMLLQSQMLGAECQAGSMEEGECGGSSGGGVGIGEEGDDGDGDGKERPDKEGCAKKKRAEMWQDAEMDALVRAYREVHMKLAAAGKKGKQVFKSATDKWKEVQTLLFNEGVDRQPKEIERKWSNLSTAFKQIADWNKKVGRPNYWELDETLKKEKTKAKELPATFRVQLFDTMAEFLGDRVGTHRSRSPAPSHMTLPGLVCAVNASGGPGVVEVTLPIDKLSLHAPPMDTYQKHVRVVLVSTGSFNPPTYMHLRMFELARDALLNEGYYLLGGYMSPVGDAYDKKGLAPAEHRIKMCQLATQDSPFVMVDPWEAKQSSYQRTLTVLSRVEAAVNSHGFAAQEKVKVMLLCGTDLLQSVTKSGVWLPEQVRALLQEHGVVCICSSGQDTRQLLFEHDILFNNRRQIMIVDELIHNDVSSTKVRRNIARGLSVKYLIADSVINYIKTHQLYTTNPVAHQA</sequence>
<dbReference type="PANTHER" id="PTHR12039">
    <property type="entry name" value="NICOTINAMIDE MONONUCLEOTIDE ADENYLYLTRANSFERASE"/>
    <property type="match status" value="1"/>
</dbReference>
<comment type="pathway">
    <text evidence="1">Cofactor biosynthesis; NAD(+) biosynthesis.</text>
</comment>
<gene>
    <name evidence="11" type="ORF">CSSPJE1EN2_LOCUS17709</name>
</gene>
<feature type="domain" description="Myb/SANT-like DNA-binding" evidence="10">
    <location>
        <begin position="233"/>
        <end position="318"/>
    </location>
</feature>
<evidence type="ECO:0000256" key="7">
    <source>
        <dbReference type="ARBA" id="ARBA00023027"/>
    </source>
</evidence>
<evidence type="ECO:0000313" key="12">
    <source>
        <dbReference type="Proteomes" id="UP001497522"/>
    </source>
</evidence>
<feature type="domain" description="Cytidyltransferase-like" evidence="9">
    <location>
        <begin position="414"/>
        <end position="595"/>
    </location>
</feature>
<feature type="compositionally biased region" description="Basic and acidic residues" evidence="8">
    <location>
        <begin position="214"/>
        <end position="226"/>
    </location>
</feature>
<evidence type="ECO:0000256" key="6">
    <source>
        <dbReference type="ARBA" id="ARBA00022840"/>
    </source>
</evidence>
<evidence type="ECO:0008006" key="13">
    <source>
        <dbReference type="Google" id="ProtNLM"/>
    </source>
</evidence>
<organism evidence="11 12">
    <name type="scientific">Sphagnum jensenii</name>
    <dbReference type="NCBI Taxonomy" id="128206"/>
    <lineage>
        <taxon>Eukaryota</taxon>
        <taxon>Viridiplantae</taxon>
        <taxon>Streptophyta</taxon>
        <taxon>Embryophyta</taxon>
        <taxon>Bryophyta</taxon>
        <taxon>Sphagnophytina</taxon>
        <taxon>Sphagnopsida</taxon>
        <taxon>Sphagnales</taxon>
        <taxon>Sphagnaceae</taxon>
        <taxon>Sphagnum</taxon>
    </lineage>
</organism>
<dbReference type="Gene3D" id="3.40.50.620">
    <property type="entry name" value="HUPs"/>
    <property type="match status" value="1"/>
</dbReference>
<dbReference type="InterPro" id="IPR014729">
    <property type="entry name" value="Rossmann-like_a/b/a_fold"/>
</dbReference>
<evidence type="ECO:0000256" key="2">
    <source>
        <dbReference type="ARBA" id="ARBA00022642"/>
    </source>
</evidence>
<feature type="compositionally biased region" description="Basic and acidic residues" evidence="8">
    <location>
        <begin position="89"/>
        <end position="136"/>
    </location>
</feature>
<feature type="region of interest" description="Disordered" evidence="8">
    <location>
        <begin position="79"/>
        <end position="155"/>
    </location>
</feature>
<keyword evidence="6" id="KW-0067">ATP-binding</keyword>
<evidence type="ECO:0000256" key="5">
    <source>
        <dbReference type="ARBA" id="ARBA00022741"/>
    </source>
</evidence>
<evidence type="ECO:0000256" key="1">
    <source>
        <dbReference type="ARBA" id="ARBA00004790"/>
    </source>
</evidence>
<name>A0ABP1BIS0_9BRYO</name>
<evidence type="ECO:0000256" key="4">
    <source>
        <dbReference type="ARBA" id="ARBA00022695"/>
    </source>
</evidence>
<protein>
    <recommendedName>
        <fullName evidence="13">Nicotinamide-nucleotide adenylyltransferase</fullName>
    </recommendedName>
</protein>
<dbReference type="Pfam" id="PF13837">
    <property type="entry name" value="Myb_DNA-bind_4"/>
    <property type="match status" value="1"/>
</dbReference>
<keyword evidence="4" id="KW-0548">Nucleotidyltransferase</keyword>
<keyword evidence="7" id="KW-0520">NAD</keyword>
<dbReference type="PANTHER" id="PTHR12039:SF0">
    <property type="entry name" value="NICOTINAMIDE-NUCLEOTIDE ADENYLYLTRANSFERASE"/>
    <property type="match status" value="1"/>
</dbReference>
<keyword evidence="5" id="KW-0547">Nucleotide-binding</keyword>
<accession>A0ABP1BIS0</accession>
<keyword evidence="3" id="KW-0808">Transferase</keyword>
<evidence type="ECO:0000259" key="9">
    <source>
        <dbReference type="Pfam" id="PF01467"/>
    </source>
</evidence>
<dbReference type="Pfam" id="PF01467">
    <property type="entry name" value="CTP_transf_like"/>
    <property type="match status" value="1"/>
</dbReference>
<dbReference type="NCBIfam" id="TIGR00482">
    <property type="entry name" value="nicotinate (nicotinamide) nucleotide adenylyltransferase"/>
    <property type="match status" value="1"/>
</dbReference>
<evidence type="ECO:0000256" key="3">
    <source>
        <dbReference type="ARBA" id="ARBA00022679"/>
    </source>
</evidence>
<evidence type="ECO:0000313" key="11">
    <source>
        <dbReference type="EMBL" id="CAK9875460.1"/>
    </source>
</evidence>
<reference evidence="11" key="1">
    <citation type="submission" date="2024-03" db="EMBL/GenBank/DDBJ databases">
        <authorList>
            <consortium name="ELIXIR-Norway"/>
            <consortium name="Elixir Norway"/>
        </authorList>
    </citation>
    <scope>NUCLEOTIDE SEQUENCE</scope>
</reference>
<dbReference type="SUPFAM" id="SSF52374">
    <property type="entry name" value="Nucleotidylyl transferase"/>
    <property type="match status" value="1"/>
</dbReference>
<evidence type="ECO:0000256" key="8">
    <source>
        <dbReference type="SAM" id="MobiDB-lite"/>
    </source>
</evidence>